<evidence type="ECO:0000259" key="2">
    <source>
        <dbReference type="PROSITE" id="PS50041"/>
    </source>
</evidence>
<proteinExistence type="predicted"/>
<dbReference type="Proteomes" id="UP001497497">
    <property type="component" value="Unassembled WGS sequence"/>
</dbReference>
<dbReference type="CDD" id="cd00037">
    <property type="entry name" value="CLECT"/>
    <property type="match status" value="1"/>
</dbReference>
<dbReference type="Pfam" id="PF00059">
    <property type="entry name" value="Lectin_C"/>
    <property type="match status" value="1"/>
</dbReference>
<dbReference type="Gene3D" id="3.10.100.10">
    <property type="entry name" value="Mannose-Binding Protein A, subunit A"/>
    <property type="match status" value="1"/>
</dbReference>
<dbReference type="SMART" id="SM00034">
    <property type="entry name" value="CLECT"/>
    <property type="match status" value="1"/>
</dbReference>
<evidence type="ECO:0000313" key="3">
    <source>
        <dbReference type="EMBL" id="CAL1530810.1"/>
    </source>
</evidence>
<feature type="domain" description="C-type lectin" evidence="2">
    <location>
        <begin position="6"/>
        <end position="126"/>
    </location>
</feature>
<accession>A0AAV2HAP7</accession>
<evidence type="ECO:0000313" key="4">
    <source>
        <dbReference type="Proteomes" id="UP001497497"/>
    </source>
</evidence>
<comment type="caution">
    <text evidence="3">The sequence shown here is derived from an EMBL/GenBank/DDBJ whole genome shotgun (WGS) entry which is preliminary data.</text>
</comment>
<dbReference type="PROSITE" id="PS50041">
    <property type="entry name" value="C_TYPE_LECTIN_2"/>
    <property type="match status" value="1"/>
</dbReference>
<name>A0AAV2HAP7_LYMST</name>
<organism evidence="3 4">
    <name type="scientific">Lymnaea stagnalis</name>
    <name type="common">Great pond snail</name>
    <name type="synonym">Helix stagnalis</name>
    <dbReference type="NCBI Taxonomy" id="6523"/>
    <lineage>
        <taxon>Eukaryota</taxon>
        <taxon>Metazoa</taxon>
        <taxon>Spiralia</taxon>
        <taxon>Lophotrochozoa</taxon>
        <taxon>Mollusca</taxon>
        <taxon>Gastropoda</taxon>
        <taxon>Heterobranchia</taxon>
        <taxon>Euthyneura</taxon>
        <taxon>Panpulmonata</taxon>
        <taxon>Hygrophila</taxon>
        <taxon>Lymnaeoidea</taxon>
        <taxon>Lymnaeidae</taxon>
        <taxon>Lymnaea</taxon>
    </lineage>
</organism>
<dbReference type="PANTHER" id="PTHR22801:SF63">
    <property type="entry name" value="C-TYPE LECTIN DOMAIN-CONTAINING PROTEIN"/>
    <property type="match status" value="1"/>
</dbReference>
<dbReference type="InterPro" id="IPR018378">
    <property type="entry name" value="C-type_lectin_CS"/>
</dbReference>
<dbReference type="EMBL" id="CAXITT010000076">
    <property type="protein sequence ID" value="CAL1530810.1"/>
    <property type="molecule type" value="Genomic_DNA"/>
</dbReference>
<keyword evidence="4" id="KW-1185">Reference proteome</keyword>
<evidence type="ECO:0000256" key="1">
    <source>
        <dbReference type="ARBA" id="ARBA00023157"/>
    </source>
</evidence>
<sequence length="129" mass="14350">MHSYNEGVECLYHSTGAVPYLDARADCIARGAVLFMPKTRPRLDVFFYIAGVLKRQYTWIGLTDRAVEGTFVWEDGEPINGSTIKWAVGQPDNNLGIDDCCGTDDYVKYAGLNDYDCTSSAFYICQLGP</sequence>
<gene>
    <name evidence="3" type="ORF">GSLYS_00004935001</name>
</gene>
<dbReference type="PANTHER" id="PTHR22801">
    <property type="entry name" value="LITHOSTATHINE"/>
    <property type="match status" value="1"/>
</dbReference>
<dbReference type="InterPro" id="IPR016187">
    <property type="entry name" value="CTDL_fold"/>
</dbReference>
<dbReference type="SUPFAM" id="SSF56436">
    <property type="entry name" value="C-type lectin-like"/>
    <property type="match status" value="1"/>
</dbReference>
<reference evidence="3 4" key="1">
    <citation type="submission" date="2024-04" db="EMBL/GenBank/DDBJ databases">
        <authorList>
            <consortium name="Genoscope - CEA"/>
            <person name="William W."/>
        </authorList>
    </citation>
    <scope>NUCLEOTIDE SEQUENCE [LARGE SCALE GENOMIC DNA]</scope>
</reference>
<dbReference type="InterPro" id="IPR016186">
    <property type="entry name" value="C-type_lectin-like/link_sf"/>
</dbReference>
<dbReference type="InterPro" id="IPR050801">
    <property type="entry name" value="Ca-Dep_Lectins_ImmuneDev"/>
</dbReference>
<dbReference type="PROSITE" id="PS00615">
    <property type="entry name" value="C_TYPE_LECTIN_1"/>
    <property type="match status" value="1"/>
</dbReference>
<keyword evidence="1" id="KW-1015">Disulfide bond</keyword>
<dbReference type="AlphaFoldDB" id="A0AAV2HAP7"/>
<protein>
    <recommendedName>
        <fullName evidence="2">C-type lectin domain-containing protein</fullName>
    </recommendedName>
</protein>
<dbReference type="InterPro" id="IPR001304">
    <property type="entry name" value="C-type_lectin-like"/>
</dbReference>